<gene>
    <name evidence="1" type="ORF">WA026_017256</name>
</gene>
<comment type="caution">
    <text evidence="1">The sequence shown here is derived from an EMBL/GenBank/DDBJ whole genome shotgun (WGS) entry which is preliminary data.</text>
</comment>
<accession>A0AAW1UFD0</accession>
<protein>
    <submittedName>
        <fullName evidence="1">Uncharacterized protein</fullName>
    </submittedName>
</protein>
<evidence type="ECO:0000313" key="1">
    <source>
        <dbReference type="EMBL" id="KAK9881734.1"/>
    </source>
</evidence>
<name>A0AAW1UFD0_9CUCU</name>
<dbReference type="Proteomes" id="UP001431783">
    <property type="component" value="Unassembled WGS sequence"/>
</dbReference>
<proteinExistence type="predicted"/>
<dbReference type="AlphaFoldDB" id="A0AAW1UFD0"/>
<feature type="non-terminal residue" evidence="1">
    <location>
        <position position="1"/>
    </location>
</feature>
<keyword evidence="2" id="KW-1185">Reference proteome</keyword>
<sequence length="111" mass="13065">YNEDKIVIPNLQRERYSLIRSIRDSATTIPDEKSEKEFEGEAYRQVREFEGKLIESFLKDQLIVANGGDRKIWTFWNAVVFCSTVYTSIGKNLEASHFEFKENTIVFKDEF</sequence>
<dbReference type="EMBL" id="JARQZJ010000070">
    <property type="protein sequence ID" value="KAK9881734.1"/>
    <property type="molecule type" value="Genomic_DNA"/>
</dbReference>
<dbReference type="Gene3D" id="1.10.287.70">
    <property type="match status" value="1"/>
</dbReference>
<organism evidence="1 2">
    <name type="scientific">Henosepilachna vigintioctopunctata</name>
    <dbReference type="NCBI Taxonomy" id="420089"/>
    <lineage>
        <taxon>Eukaryota</taxon>
        <taxon>Metazoa</taxon>
        <taxon>Ecdysozoa</taxon>
        <taxon>Arthropoda</taxon>
        <taxon>Hexapoda</taxon>
        <taxon>Insecta</taxon>
        <taxon>Pterygota</taxon>
        <taxon>Neoptera</taxon>
        <taxon>Endopterygota</taxon>
        <taxon>Coleoptera</taxon>
        <taxon>Polyphaga</taxon>
        <taxon>Cucujiformia</taxon>
        <taxon>Coccinelloidea</taxon>
        <taxon>Coccinellidae</taxon>
        <taxon>Epilachninae</taxon>
        <taxon>Epilachnini</taxon>
        <taxon>Henosepilachna</taxon>
    </lineage>
</organism>
<reference evidence="1 2" key="1">
    <citation type="submission" date="2023-03" db="EMBL/GenBank/DDBJ databases">
        <title>Genome insight into feeding habits of ladybird beetles.</title>
        <authorList>
            <person name="Li H.-S."/>
            <person name="Huang Y.-H."/>
            <person name="Pang H."/>
        </authorList>
    </citation>
    <scope>NUCLEOTIDE SEQUENCE [LARGE SCALE GENOMIC DNA]</scope>
    <source>
        <strain evidence="1">SYSU_2023b</strain>
        <tissue evidence="1">Whole body</tissue>
    </source>
</reference>
<evidence type="ECO:0000313" key="2">
    <source>
        <dbReference type="Proteomes" id="UP001431783"/>
    </source>
</evidence>